<feature type="compositionally biased region" description="Low complexity" evidence="5">
    <location>
        <begin position="2642"/>
        <end position="2683"/>
    </location>
</feature>
<feature type="domain" description="PDZ" evidence="6">
    <location>
        <begin position="1662"/>
        <end position="1758"/>
    </location>
</feature>
<dbReference type="EMBL" id="CAJOBC010000428">
    <property type="protein sequence ID" value="CAF3584849.1"/>
    <property type="molecule type" value="Genomic_DNA"/>
</dbReference>
<feature type="domain" description="PDZ" evidence="6">
    <location>
        <begin position="666"/>
        <end position="755"/>
    </location>
</feature>
<proteinExistence type="predicted"/>
<evidence type="ECO:0000313" key="8">
    <source>
        <dbReference type="EMBL" id="CAF3584849.1"/>
    </source>
</evidence>
<dbReference type="CDD" id="cd06667">
    <property type="entry name" value="PDZ2_MUPP1-like"/>
    <property type="match status" value="1"/>
</dbReference>
<gene>
    <name evidence="7" type="ORF">GPM918_LOCUS3457</name>
    <name evidence="8" type="ORF">SRO942_LOCUS3457</name>
</gene>
<feature type="compositionally biased region" description="Polar residues" evidence="5">
    <location>
        <begin position="2623"/>
        <end position="2633"/>
    </location>
</feature>
<keyword evidence="4" id="KW-0472">Membrane</keyword>
<organism evidence="7 9">
    <name type="scientific">Didymodactylos carnosus</name>
    <dbReference type="NCBI Taxonomy" id="1234261"/>
    <lineage>
        <taxon>Eukaryota</taxon>
        <taxon>Metazoa</taxon>
        <taxon>Spiralia</taxon>
        <taxon>Gnathifera</taxon>
        <taxon>Rotifera</taxon>
        <taxon>Eurotatoria</taxon>
        <taxon>Bdelloidea</taxon>
        <taxon>Philodinida</taxon>
        <taxon>Philodinidae</taxon>
        <taxon>Didymodactylos</taxon>
    </lineage>
</organism>
<feature type="domain" description="PDZ" evidence="6">
    <location>
        <begin position="483"/>
        <end position="555"/>
    </location>
</feature>
<feature type="domain" description="PDZ" evidence="6">
    <location>
        <begin position="2315"/>
        <end position="2382"/>
    </location>
</feature>
<evidence type="ECO:0000256" key="2">
    <source>
        <dbReference type="ARBA" id="ARBA00022553"/>
    </source>
</evidence>
<feature type="compositionally biased region" description="Low complexity" evidence="5">
    <location>
        <begin position="1463"/>
        <end position="1473"/>
    </location>
</feature>
<dbReference type="SUPFAM" id="SSF101288">
    <property type="entry name" value="L27 domain"/>
    <property type="match status" value="1"/>
</dbReference>
<evidence type="ECO:0000313" key="7">
    <source>
        <dbReference type="EMBL" id="CAF0799922.1"/>
    </source>
</evidence>
<sequence>MYGYIGENVSLTTNENDFRNFFSIQVKAKKNTWKHTVSPSTSAIPEQKSQTEYSPFPSFSSEKPHKLSFSQLNSSSSSDDSVNSPTTVLATPLGEQKNLAQKLEFKKAKQAKKKQRNSDYWRLLKGTEAILPYSGADIVGPEGTSIEPVDWTEADVTLAGQTVRYPVILARKFNQKVLLGTEFMVEIGLVLDIQYWLRDKPLAKFLLSTDLHQSGRLDIPVYAVEKKRLPPFHQTFVSVRTSPKISDQKWEATTTCVGTRLSTANSIVTASNILKRLSERLEERGQPDLNSLQTIIDSPLFNTLYNLQYSFQRLKLEYEKGNQSVANGAFDFDPTDSEKSNQINFEERLSDNIVLKRIIFEKKSSNDYLGFSIVAYEHRLFSINGLFVQDIQQGGLVQIDGSLSPGDQIVGINEHYLDSKDLSIISQAIHLLLHSKGTIDLVIARNIKNLPHGNLSKDRYPTGNVIPFNVDMVLNTEWTQIEVIELINDGSASGSGTGLGFGIIGNKSTGVIVKNIVPGGIVDKDGRIHTGDHIFQINHLSVRGMSSEQVAGILRCQNASNQVRLVVARSVRDHSCSTSTITTSTANPIENLENSPIIVQNDGINTQNDSITTTTTTTPNINNGYIVKDKILLRTKHLLEGNLSFEKLLENLREQCAHEDGTELLDVTLEKGEDGLGITVAGYVSADSTNNDAISGIFIRDIASESVCAKDGRLSVGDQIVEVNEQSLNGFPNVQALQLLRGTTSSVRLKVRRYLDGVKHEKIKEMIALESSQQLQELEEKIEFQSPNEINEQIRQKWLKLLGGDNYEILIADVVKSDVSGLGITLEGTVDVENGEEVRPHHYIRALLRDGSIGLDGTLMPGDELLEVNNHVLYGKNHIHVIEILKHVKNQVKLICARKYYDENHAENNRDTFSKTAELIVKAKSMGTLDESNRNYDNNSNKICFTHYPSLIKPKSRSLEVISNLAMWSNSVTNVELKKEDFGLGFSVLDYNDPSQPNRSPVIVIRALVPGGVAQLDGRITPGDRLLAVNGIQLDNMGLDEAIKILKSIPRGIVKLSLSKPLPYPKSKDDELDDNRLNSINKSKMSKTPVTNGQVNHSDNIFQTSDNKPTKINQIVHDPAVSPGIALSAPAILNKEYFETLLSFDKPKHTKSTFFNYHPHKIDSPLPEIDNEPPSPVKFFSNDDELLDLLEPVKRNSIIFNRDHELTTSSTLVHDDERMTQQEEINISSFNHKMDEQPNLPEFVHFQSDHLVLMPTTASLSFYDRLRGPSAFSYSRFNRQTSTLLATPLATTTTTTGVAAEFNPITTISSSSSRSNKRSSATDQYYRNRQQRMIEDEDDDYDEYLIRSTMIKKKFEPLTCFHEVMRTTPDYSGSGSGGGGLNNINYRGFRTVDPTTINRVPFESDDYLMNKNVKIDYNDGTAIISATSQKQTGSSPPINTTPTTPPPNKWNQTTRERQSPRMTSASPALSTSSQSSGRVITFLNREVIQFPSNIEREIRIKQNFEQLGLIVDAYIDEGVNGCIIKSIMPSEYGLKAGDYILSINNENMKKISNAQAKSVVRRASLMGSDISIVYIPSDEANLFREYTLEREHELTQHSTSPPGIYDSDIEQTKHVLQTDNESYGFEPSSLNIHSSAIVAPQQQHCIVDSETLSATLWGCAREVLLYRQENSKSLGISIVGGKLDFSGPNSNSIESCISGIFIKHVLPNSPAGANGTLKTGDRILDVNGYDLREASHDKAVEIIRAAKSPVCFIVQSLLDPSNPSSDNNTIINTTETLSSLSTNIPLIPSTFDQRNAISLQNTNRSETTIHRTGAIIHNAQADNNNTNSNTDNYDKEQIERGLLKQYGHLDGDIYLIDIYRQTQSEPLGLSLIGHRDPQQLAVFVCDIQPNSLLDRDNRIQIGDQLLEVNGEILYGKAHSAVIPIIKSIKSDILNFVILRNPNALHDMAIAQLSVNRTPLSVIDSPIPPSTIKSSSNYMPDNKTSNNRFVTHESLSSSSSLSSPLLPPQSKIQMDDVSIDEFNSELKNSMLVMTNNHQQQQQNEQQKNDDFFLNNNNERKKKSTFFDDIEQKKNDITNSIVSTNDEKYFSENHIHPFSSNIKNIQNNDRENNKILTLDQKLAITTTKKYDDNNSENIYLEKNMVSVDDNNHQKQLLQQEVQHSRLTNDTQKDISPEHQQLGNISPNSSILDTTNHNILSTYTPSEIATSFITSKDNKTILPEATIDKNYIQIKKRSSSSSNSSSQSSPSTPPSIERQSSTKQKLSENIEFDIKNVINNQAIINQQQQIPSSNYVMSTSTNNTIQKQGNGLPRDAVTIILNKDSKGFGLVLMSQNDGRIWVKSVIPHGPADENDIRAGDEITMVNDNPVNKMEFDNVEKLLNDSTINRLQVTYVPYREPEPTPIAIHVEPSVNNNNVIEMVKTNIADDPRTRPIVVGQETLIEIDRGRTGLGLSVVGGSDTQLGAIVIHDIYEGCAAQRDGRLFVGDQILAVNNIDMKSATHEEAIHVLRQAADIVRILVLRGTLITEMMNEQEKFDIVTIDLTKKTGKGLGFSIIGRKMGFGVFISHILEGGLAEKDGRLMSGDLILEVNGQDLRKSPYEHVAYTLKTLPHGKVTIKIGRLKASSRNQSRQNSIPGERKSRSRSISSHTTRRNSTNNNPATSATPTTTSSSSSRAFSSFLSHNN</sequence>
<comment type="subcellular location">
    <subcellularLocation>
        <location evidence="1">Membrane</location>
    </subcellularLocation>
</comment>
<feature type="domain" description="PDZ" evidence="6">
    <location>
        <begin position="357"/>
        <end position="447"/>
    </location>
</feature>
<keyword evidence="2" id="KW-0597">Phosphoprotein</keyword>
<feature type="region of interest" description="Disordered" evidence="5">
    <location>
        <begin position="2618"/>
        <end position="2683"/>
    </location>
</feature>
<evidence type="ECO:0000256" key="1">
    <source>
        <dbReference type="ARBA" id="ARBA00004370"/>
    </source>
</evidence>
<feature type="region of interest" description="Disordered" evidence="5">
    <location>
        <begin position="1427"/>
        <end position="1473"/>
    </location>
</feature>
<feature type="compositionally biased region" description="Polar residues" evidence="5">
    <location>
        <begin position="1976"/>
        <end position="1988"/>
    </location>
</feature>
<dbReference type="CDD" id="cd06669">
    <property type="entry name" value="PDZ5_MUPP1-like"/>
    <property type="match status" value="1"/>
</dbReference>
<accession>A0A813SQY0</accession>
<name>A0A813SQY0_9BILA</name>
<feature type="region of interest" description="Disordered" evidence="5">
    <location>
        <begin position="36"/>
        <end position="88"/>
    </location>
</feature>
<evidence type="ECO:0000313" key="9">
    <source>
        <dbReference type="Proteomes" id="UP000663829"/>
    </source>
</evidence>
<feature type="domain" description="PDZ" evidence="6">
    <location>
        <begin position="1855"/>
        <end position="1940"/>
    </location>
</feature>
<keyword evidence="9" id="KW-1185">Reference proteome</keyword>
<evidence type="ECO:0000256" key="5">
    <source>
        <dbReference type="SAM" id="MobiDB-lite"/>
    </source>
</evidence>
<evidence type="ECO:0000256" key="3">
    <source>
        <dbReference type="ARBA" id="ARBA00022737"/>
    </source>
</evidence>
<feature type="domain" description="PDZ" evidence="6">
    <location>
        <begin position="2538"/>
        <end position="2606"/>
    </location>
</feature>
<feature type="region of interest" description="Disordered" evidence="5">
    <location>
        <begin position="1963"/>
        <end position="2009"/>
    </location>
</feature>
<protein>
    <recommendedName>
        <fullName evidence="6">PDZ domain-containing protein</fullName>
    </recommendedName>
</protein>
<feature type="domain" description="PDZ" evidence="6">
    <location>
        <begin position="1497"/>
        <end position="1563"/>
    </location>
</feature>
<dbReference type="Gene3D" id="1.10.287.650">
    <property type="entry name" value="L27 domain"/>
    <property type="match status" value="1"/>
</dbReference>
<comment type="caution">
    <text evidence="7">The sequence shown here is derived from an EMBL/GenBank/DDBJ whole genome shotgun (WGS) entry which is preliminary data.</text>
</comment>
<dbReference type="SUPFAM" id="SSF50156">
    <property type="entry name" value="PDZ domain-like"/>
    <property type="match status" value="11"/>
</dbReference>
<dbReference type="InterPro" id="IPR036034">
    <property type="entry name" value="PDZ_sf"/>
</dbReference>
<dbReference type="PROSITE" id="PS50106">
    <property type="entry name" value="PDZ"/>
    <property type="match status" value="11"/>
</dbReference>
<dbReference type="EMBL" id="CAJNOQ010000428">
    <property type="protein sequence ID" value="CAF0799922.1"/>
    <property type="molecule type" value="Genomic_DNA"/>
</dbReference>
<dbReference type="FunFam" id="2.30.42.10:FF:000070">
    <property type="entry name" value="Multiple PDZ domain protein"/>
    <property type="match status" value="1"/>
</dbReference>
<dbReference type="Proteomes" id="UP000681722">
    <property type="component" value="Unassembled WGS sequence"/>
</dbReference>
<feature type="region of interest" description="Disordered" evidence="5">
    <location>
        <begin position="1083"/>
        <end position="1106"/>
    </location>
</feature>
<feature type="domain" description="PDZ" evidence="6">
    <location>
        <begin position="2439"/>
        <end position="2522"/>
    </location>
</feature>
<keyword evidence="3" id="KW-0677">Repeat</keyword>
<dbReference type="InterPro" id="IPR051342">
    <property type="entry name" value="PDZ_scaffold"/>
</dbReference>
<evidence type="ECO:0000256" key="4">
    <source>
        <dbReference type="ARBA" id="ARBA00023136"/>
    </source>
</evidence>
<dbReference type="GO" id="GO:0016020">
    <property type="term" value="C:membrane"/>
    <property type="evidence" value="ECO:0007669"/>
    <property type="project" value="UniProtKB-SubCell"/>
</dbReference>
<feature type="compositionally biased region" description="Low complexity" evidence="5">
    <location>
        <begin position="67"/>
        <end position="84"/>
    </location>
</feature>
<feature type="compositionally biased region" description="Low complexity" evidence="5">
    <location>
        <begin position="2236"/>
        <end position="2247"/>
    </location>
</feature>
<feature type="domain" description="PDZ" evidence="6">
    <location>
        <begin position="974"/>
        <end position="1048"/>
    </location>
</feature>
<feature type="compositionally biased region" description="Polar residues" evidence="5">
    <location>
        <begin position="36"/>
        <end position="61"/>
    </location>
</feature>
<dbReference type="CDD" id="cd06671">
    <property type="entry name" value="PDZ7_MUPP1-PD6_PATJ-like"/>
    <property type="match status" value="1"/>
</dbReference>
<feature type="domain" description="PDZ" evidence="6">
    <location>
        <begin position="811"/>
        <end position="900"/>
    </location>
</feature>
<dbReference type="PANTHER" id="PTHR19964:SF92">
    <property type="entry name" value="PATJ HOMOLOG"/>
    <property type="match status" value="1"/>
</dbReference>
<dbReference type="PANTHER" id="PTHR19964">
    <property type="entry name" value="MULTIPLE PDZ DOMAIN PROTEIN"/>
    <property type="match status" value="1"/>
</dbReference>
<dbReference type="OrthoDB" id="6022711at2759"/>
<dbReference type="CDD" id="cd06673">
    <property type="entry name" value="PDZ10_MUPP1-PDZ8_PATJ-like"/>
    <property type="match status" value="1"/>
</dbReference>
<dbReference type="SMART" id="SM00228">
    <property type="entry name" value="PDZ"/>
    <property type="match status" value="11"/>
</dbReference>
<dbReference type="Proteomes" id="UP000663829">
    <property type="component" value="Unassembled WGS sequence"/>
</dbReference>
<dbReference type="Pfam" id="PF00595">
    <property type="entry name" value="PDZ"/>
    <property type="match status" value="9"/>
</dbReference>
<dbReference type="Gene3D" id="2.30.42.10">
    <property type="match status" value="11"/>
</dbReference>
<dbReference type="InterPro" id="IPR001478">
    <property type="entry name" value="PDZ"/>
</dbReference>
<feature type="region of interest" description="Disordered" evidence="5">
    <location>
        <begin position="2232"/>
        <end position="2262"/>
    </location>
</feature>
<reference evidence="7" key="1">
    <citation type="submission" date="2021-02" db="EMBL/GenBank/DDBJ databases">
        <authorList>
            <person name="Nowell W R."/>
        </authorList>
    </citation>
    <scope>NUCLEOTIDE SEQUENCE</scope>
</reference>
<feature type="compositionally biased region" description="Low complexity" evidence="5">
    <location>
        <begin position="1993"/>
        <end position="2003"/>
    </location>
</feature>
<dbReference type="InterPro" id="IPR036892">
    <property type="entry name" value="L27_dom_sf"/>
</dbReference>
<evidence type="ECO:0000259" key="6">
    <source>
        <dbReference type="PROSITE" id="PS50106"/>
    </source>
</evidence>